<organism evidence="1 2">
    <name type="scientific">Avena sativa</name>
    <name type="common">Oat</name>
    <dbReference type="NCBI Taxonomy" id="4498"/>
    <lineage>
        <taxon>Eukaryota</taxon>
        <taxon>Viridiplantae</taxon>
        <taxon>Streptophyta</taxon>
        <taxon>Embryophyta</taxon>
        <taxon>Tracheophyta</taxon>
        <taxon>Spermatophyta</taxon>
        <taxon>Magnoliopsida</taxon>
        <taxon>Liliopsida</taxon>
        <taxon>Poales</taxon>
        <taxon>Poaceae</taxon>
        <taxon>BOP clade</taxon>
        <taxon>Pooideae</taxon>
        <taxon>Poodae</taxon>
        <taxon>Poeae</taxon>
        <taxon>Poeae Chloroplast Group 1 (Aveneae type)</taxon>
        <taxon>Aveninae</taxon>
        <taxon>Avena</taxon>
    </lineage>
</organism>
<dbReference type="Proteomes" id="UP001732700">
    <property type="component" value="Chromosome 5C"/>
</dbReference>
<evidence type="ECO:0000313" key="2">
    <source>
        <dbReference type="Proteomes" id="UP001732700"/>
    </source>
</evidence>
<sequence length="176" mass="18567">MTNDESPKSGDLPPYPEMILEAIEALDDNSGSNKAAISAYIEEKYEDLPSAHASLLTANLASMKESGKLTFVKNNYLKAEATEPTPKRGRGRPRKDPNAPAPTPKAKDPNTPKRGRGRPPKAKDPVAEATSGMPKSGRGRPPAKKAKVAAEPKPAPADASGSAPAKRGRGRPPKAK</sequence>
<proteinExistence type="predicted"/>
<keyword evidence="2" id="KW-1185">Reference proteome</keyword>
<name>A0ACD5Y239_AVESA</name>
<accession>A0ACD5Y239</accession>
<reference evidence="1" key="2">
    <citation type="submission" date="2025-09" db="UniProtKB">
        <authorList>
            <consortium name="EnsemblPlants"/>
        </authorList>
    </citation>
    <scope>IDENTIFICATION</scope>
</reference>
<protein>
    <submittedName>
        <fullName evidence="1">Uncharacterized protein</fullName>
    </submittedName>
</protein>
<dbReference type="EnsemblPlants" id="AVESA.00010b.r2.5CG0890650.1">
    <property type="protein sequence ID" value="AVESA.00010b.r2.5CG0890650.1.CDS"/>
    <property type="gene ID" value="AVESA.00010b.r2.5CG0890650"/>
</dbReference>
<reference evidence="1" key="1">
    <citation type="submission" date="2021-05" db="EMBL/GenBank/DDBJ databases">
        <authorList>
            <person name="Scholz U."/>
            <person name="Mascher M."/>
            <person name="Fiebig A."/>
        </authorList>
    </citation>
    <scope>NUCLEOTIDE SEQUENCE [LARGE SCALE GENOMIC DNA]</scope>
</reference>
<evidence type="ECO:0000313" key="1">
    <source>
        <dbReference type="EnsemblPlants" id="AVESA.00010b.r2.5CG0890650.1.CDS"/>
    </source>
</evidence>